<dbReference type="SUPFAM" id="SSF46689">
    <property type="entry name" value="Homeodomain-like"/>
    <property type="match status" value="2"/>
</dbReference>
<dbReference type="PROSITE" id="PS01124">
    <property type="entry name" value="HTH_ARAC_FAMILY_2"/>
    <property type="match status" value="1"/>
</dbReference>
<name>A0A1M5TCQ4_9FIRM</name>
<dbReference type="InterPro" id="IPR018771">
    <property type="entry name" value="PocR_dom"/>
</dbReference>
<dbReference type="InterPro" id="IPR018062">
    <property type="entry name" value="HTH_AraC-typ_CS"/>
</dbReference>
<accession>A0A1M5TCQ4</accession>
<keyword evidence="6" id="KW-1185">Reference proteome</keyword>
<dbReference type="Proteomes" id="UP000183995">
    <property type="component" value="Unassembled WGS sequence"/>
</dbReference>
<sequence length="415" mass="47389">MVPRLQEKCEKYQKHFSELLEIGCKIVDVPENEPPCLLHQDELKNFCAHCTYRTDELQTHLYGCHEAHRWNGRYIYYCPLGLTFVAASISNSSGALAGGLVLGPFVMGDVDDVLVDLPNQEMAWSVSQLSEFSTQKVQHISEILSVVTAHISGVEHQKLQNLLYDQEKILKEIYVAKDYYEDMDTQSADMLLQFEKDLRIAVLRGEKNSALQMLNEMLAHIYVYSNFDISAIKARLLELLVILSRATIEAGADPTETFRLSENFILQIESYVDVDQLAFWISDIVRRFIVQAFDLAQVKHSDVVFKITNYIKKNCAEKLTLDSLAKEVYLSKSYLSSIFKQETGMSLTAYITKVRVEKSKKMLLEDGVSLAIISSQCGFKDQSYFTKVFKKETGVSPKRFRNNYFGDTSNKSFED</sequence>
<dbReference type="Gene3D" id="1.10.10.60">
    <property type="entry name" value="Homeodomain-like"/>
    <property type="match status" value="2"/>
</dbReference>
<dbReference type="GO" id="GO:0043565">
    <property type="term" value="F:sequence-specific DNA binding"/>
    <property type="evidence" value="ECO:0007669"/>
    <property type="project" value="InterPro"/>
</dbReference>
<dbReference type="InterPro" id="IPR009057">
    <property type="entry name" value="Homeodomain-like_sf"/>
</dbReference>
<evidence type="ECO:0000256" key="2">
    <source>
        <dbReference type="ARBA" id="ARBA00023125"/>
    </source>
</evidence>
<dbReference type="Pfam" id="PF12833">
    <property type="entry name" value="HTH_18"/>
    <property type="match status" value="1"/>
</dbReference>
<keyword evidence="3" id="KW-0804">Transcription</keyword>
<protein>
    <submittedName>
        <fullName evidence="5">PocR sensory domain-containing protein</fullName>
    </submittedName>
</protein>
<dbReference type="Pfam" id="PF10114">
    <property type="entry name" value="PocR"/>
    <property type="match status" value="1"/>
</dbReference>
<dbReference type="AlphaFoldDB" id="A0A1M5TCQ4"/>
<dbReference type="PROSITE" id="PS00041">
    <property type="entry name" value="HTH_ARAC_FAMILY_1"/>
    <property type="match status" value="1"/>
</dbReference>
<dbReference type="OrthoDB" id="184994at2"/>
<evidence type="ECO:0000313" key="5">
    <source>
        <dbReference type="EMBL" id="SHH48585.1"/>
    </source>
</evidence>
<dbReference type="PRINTS" id="PR00032">
    <property type="entry name" value="HTHARAC"/>
</dbReference>
<dbReference type="EMBL" id="FQXV01000001">
    <property type="protein sequence ID" value="SHH48585.1"/>
    <property type="molecule type" value="Genomic_DNA"/>
</dbReference>
<evidence type="ECO:0000259" key="4">
    <source>
        <dbReference type="PROSITE" id="PS01124"/>
    </source>
</evidence>
<dbReference type="PANTHER" id="PTHR43280:SF2">
    <property type="entry name" value="HTH-TYPE TRANSCRIPTIONAL REGULATOR EXSA"/>
    <property type="match status" value="1"/>
</dbReference>
<dbReference type="GO" id="GO:0003700">
    <property type="term" value="F:DNA-binding transcription factor activity"/>
    <property type="evidence" value="ECO:0007669"/>
    <property type="project" value="InterPro"/>
</dbReference>
<keyword evidence="1" id="KW-0805">Transcription regulation</keyword>
<dbReference type="InterPro" id="IPR018060">
    <property type="entry name" value="HTH_AraC"/>
</dbReference>
<dbReference type="SMART" id="SM00342">
    <property type="entry name" value="HTH_ARAC"/>
    <property type="match status" value="1"/>
</dbReference>
<feature type="domain" description="HTH araC/xylS-type" evidence="4">
    <location>
        <begin position="305"/>
        <end position="403"/>
    </location>
</feature>
<keyword evidence="2" id="KW-0238">DNA-binding</keyword>
<evidence type="ECO:0000256" key="3">
    <source>
        <dbReference type="ARBA" id="ARBA00023163"/>
    </source>
</evidence>
<organism evidence="5 6">
    <name type="scientific">Sporobacter termitidis DSM 10068</name>
    <dbReference type="NCBI Taxonomy" id="1123282"/>
    <lineage>
        <taxon>Bacteria</taxon>
        <taxon>Bacillati</taxon>
        <taxon>Bacillota</taxon>
        <taxon>Clostridia</taxon>
        <taxon>Eubacteriales</taxon>
        <taxon>Oscillospiraceae</taxon>
        <taxon>Sporobacter</taxon>
    </lineage>
</organism>
<dbReference type="PANTHER" id="PTHR43280">
    <property type="entry name" value="ARAC-FAMILY TRANSCRIPTIONAL REGULATOR"/>
    <property type="match status" value="1"/>
</dbReference>
<dbReference type="InterPro" id="IPR020449">
    <property type="entry name" value="Tscrpt_reg_AraC-type_HTH"/>
</dbReference>
<gene>
    <name evidence="5" type="ORF">SAMN02745823_00039</name>
</gene>
<dbReference type="RefSeq" id="WP_084726119.1">
    <property type="nucleotide sequence ID" value="NZ_FQXV01000001.1"/>
</dbReference>
<dbReference type="STRING" id="1123282.SAMN02745823_00039"/>
<reference evidence="5 6" key="1">
    <citation type="submission" date="2016-11" db="EMBL/GenBank/DDBJ databases">
        <authorList>
            <person name="Jaros S."/>
            <person name="Januszkiewicz K."/>
            <person name="Wedrychowicz H."/>
        </authorList>
    </citation>
    <scope>NUCLEOTIDE SEQUENCE [LARGE SCALE GENOMIC DNA]</scope>
    <source>
        <strain evidence="5 6">DSM 10068</strain>
    </source>
</reference>
<proteinExistence type="predicted"/>
<evidence type="ECO:0000256" key="1">
    <source>
        <dbReference type="ARBA" id="ARBA00023015"/>
    </source>
</evidence>
<evidence type="ECO:0000313" key="6">
    <source>
        <dbReference type="Proteomes" id="UP000183995"/>
    </source>
</evidence>